<gene>
    <name evidence="1" type="ORF">WKI47_05280</name>
</gene>
<proteinExistence type="predicted"/>
<evidence type="ECO:0000313" key="2">
    <source>
        <dbReference type="Proteomes" id="UP001380953"/>
    </source>
</evidence>
<dbReference type="Proteomes" id="UP001380953">
    <property type="component" value="Unassembled WGS sequence"/>
</dbReference>
<organism evidence="1 2">
    <name type="scientific">Saccharibacillus sacchari</name>
    <dbReference type="NCBI Taxonomy" id="456493"/>
    <lineage>
        <taxon>Bacteria</taxon>
        <taxon>Bacillati</taxon>
        <taxon>Bacillota</taxon>
        <taxon>Bacilli</taxon>
        <taxon>Bacillales</taxon>
        <taxon>Paenibacillaceae</taxon>
        <taxon>Saccharibacillus</taxon>
    </lineage>
</organism>
<reference evidence="1" key="1">
    <citation type="submission" date="2024-03" db="EMBL/GenBank/DDBJ databases">
        <title>Whole genome sequecning of epiphytes from Marcgravia umbellata leaves.</title>
        <authorList>
            <person name="Kumar G."/>
            <person name="Savka M.A."/>
        </authorList>
    </citation>
    <scope>NUCLEOTIDE SEQUENCE</scope>
    <source>
        <strain evidence="1">RIT_BL5</strain>
    </source>
</reference>
<keyword evidence="2" id="KW-1185">Reference proteome</keyword>
<evidence type="ECO:0000313" key="1">
    <source>
        <dbReference type="EMBL" id="MEJ8303328.1"/>
    </source>
</evidence>
<name>A0ACC6P8S6_9BACL</name>
<protein>
    <submittedName>
        <fullName evidence="1">MFS transporter</fullName>
    </submittedName>
</protein>
<comment type="caution">
    <text evidence="1">The sequence shown here is derived from an EMBL/GenBank/DDBJ whole genome shotgun (WGS) entry which is preliminary data.</text>
</comment>
<accession>A0ACC6P8S6</accession>
<sequence length="403" mass="41692">MEKANKVKGSIFFSIFVAMLGLMLIAPIMPPLIRELGLKAGHSGLIISLGSIMMAVMAPVWGKLSDKLGRKPVILAGFAGMTIACALFAAALYAGLQGVIQGGLLLGALIVTRSLIGGFIPAVLSSCQAYMGDITEGEERTKGMALISAANGLGLVFGPAIAGAFTLVGLLWPLYFGIVVSAVAFVIAWMSIPAARPVYRTETTEKLRLKNSGMTSYLFAGMGVMMAIVTLQVVGGFYFQDILDLSSGATARTVSFGLMAAGIAMLLVQVFQMKKLTWPPRRMIAVGAIFAVVGLLMFLLPGGLPLYYAAFFVFGAGAGLLMPGFMAGASLAAGAGKQGGAAGWVASMQGIAAIIAPLLMTGLYSVNLRIPFALSALLIAVSAAVLGLSRPDKKVALPEAEAS</sequence>
<dbReference type="EMBL" id="JBBKAR010000016">
    <property type="protein sequence ID" value="MEJ8303328.1"/>
    <property type="molecule type" value="Genomic_DNA"/>
</dbReference>